<dbReference type="InterPro" id="IPR026992">
    <property type="entry name" value="DIOX_N"/>
</dbReference>
<dbReference type="GO" id="GO:0016491">
    <property type="term" value="F:oxidoreductase activity"/>
    <property type="evidence" value="ECO:0007669"/>
    <property type="project" value="UniProtKB-KW"/>
</dbReference>
<keyword evidence="3" id="KW-0560">Oxidoreductase</keyword>
<gene>
    <name evidence="6" type="ORF">HU200_053230</name>
</gene>
<sequence>MPMPMPGVVALARVPADLSDWPRQPIPLRSGHAAAAGAARRVGASAPTVPAAVAAPVGFATGEQAPTRRWALATRTPASPAQRTSILSVQILLRDRPTMVVLTKGELEQITLIPSAQRASSPPPLAVVPEVDLSTAIDGTAAGRAVAARAVARACEEHGFFKVTGHGVPARLLARLDAAAAAFFALPQQEKEKAAGSPFGYASKRIGGNGDLGWVEYLLLGVTAAGAAAPPLPCCSFR</sequence>
<evidence type="ECO:0000256" key="3">
    <source>
        <dbReference type="ARBA" id="ARBA00023002"/>
    </source>
</evidence>
<comment type="cofactor">
    <cofactor evidence="1">
        <name>L-ascorbate</name>
        <dbReference type="ChEBI" id="CHEBI:38290"/>
    </cofactor>
</comment>
<evidence type="ECO:0000256" key="2">
    <source>
        <dbReference type="ARBA" id="ARBA00022723"/>
    </source>
</evidence>
<keyword evidence="7" id="KW-1185">Reference proteome</keyword>
<dbReference type="PANTHER" id="PTHR47990">
    <property type="entry name" value="2-OXOGLUTARATE (2OG) AND FE(II)-DEPENDENT OXYGENASE SUPERFAMILY PROTEIN-RELATED"/>
    <property type="match status" value="1"/>
</dbReference>
<keyword evidence="4" id="KW-0408">Iron</keyword>
<evidence type="ECO:0000256" key="4">
    <source>
        <dbReference type="ARBA" id="ARBA00023004"/>
    </source>
</evidence>
<dbReference type="InterPro" id="IPR027443">
    <property type="entry name" value="IPNS-like_sf"/>
</dbReference>
<accession>A0A835AJW3</accession>
<feature type="domain" description="Non-haem dioxygenase N-terminal" evidence="5">
    <location>
        <begin position="128"/>
        <end position="222"/>
    </location>
</feature>
<organism evidence="6 7">
    <name type="scientific">Digitaria exilis</name>
    <dbReference type="NCBI Taxonomy" id="1010633"/>
    <lineage>
        <taxon>Eukaryota</taxon>
        <taxon>Viridiplantae</taxon>
        <taxon>Streptophyta</taxon>
        <taxon>Embryophyta</taxon>
        <taxon>Tracheophyta</taxon>
        <taxon>Spermatophyta</taxon>
        <taxon>Magnoliopsida</taxon>
        <taxon>Liliopsida</taxon>
        <taxon>Poales</taxon>
        <taxon>Poaceae</taxon>
        <taxon>PACMAD clade</taxon>
        <taxon>Panicoideae</taxon>
        <taxon>Panicodae</taxon>
        <taxon>Paniceae</taxon>
        <taxon>Anthephorinae</taxon>
        <taxon>Digitaria</taxon>
    </lineage>
</organism>
<dbReference type="GO" id="GO:0046872">
    <property type="term" value="F:metal ion binding"/>
    <property type="evidence" value="ECO:0007669"/>
    <property type="project" value="UniProtKB-KW"/>
</dbReference>
<evidence type="ECO:0000259" key="5">
    <source>
        <dbReference type="Pfam" id="PF14226"/>
    </source>
</evidence>
<protein>
    <recommendedName>
        <fullName evidence="5">Non-haem dioxygenase N-terminal domain-containing protein</fullName>
    </recommendedName>
</protein>
<dbReference type="AlphaFoldDB" id="A0A835AJW3"/>
<comment type="caution">
    <text evidence="6">The sequence shown here is derived from an EMBL/GenBank/DDBJ whole genome shotgun (WGS) entry which is preliminary data.</text>
</comment>
<name>A0A835AJW3_9POAL</name>
<dbReference type="Gene3D" id="2.60.120.330">
    <property type="entry name" value="B-lactam Antibiotic, Isopenicillin N Synthase, Chain"/>
    <property type="match status" value="1"/>
</dbReference>
<evidence type="ECO:0000313" key="6">
    <source>
        <dbReference type="EMBL" id="KAF8667054.1"/>
    </source>
</evidence>
<evidence type="ECO:0000313" key="7">
    <source>
        <dbReference type="Proteomes" id="UP000636709"/>
    </source>
</evidence>
<dbReference type="InterPro" id="IPR050231">
    <property type="entry name" value="Iron_ascorbate_oxido_reductase"/>
</dbReference>
<dbReference type="EMBL" id="JACEFO010002303">
    <property type="protein sequence ID" value="KAF8667054.1"/>
    <property type="molecule type" value="Genomic_DNA"/>
</dbReference>
<evidence type="ECO:0000256" key="1">
    <source>
        <dbReference type="ARBA" id="ARBA00001961"/>
    </source>
</evidence>
<keyword evidence="2" id="KW-0479">Metal-binding</keyword>
<proteinExistence type="predicted"/>
<reference evidence="6" key="1">
    <citation type="submission" date="2020-07" db="EMBL/GenBank/DDBJ databases">
        <title>Genome sequence and genetic diversity analysis of an under-domesticated orphan crop, white fonio (Digitaria exilis).</title>
        <authorList>
            <person name="Bennetzen J.L."/>
            <person name="Chen S."/>
            <person name="Ma X."/>
            <person name="Wang X."/>
            <person name="Yssel A.E.J."/>
            <person name="Chaluvadi S.R."/>
            <person name="Johnson M."/>
            <person name="Gangashetty P."/>
            <person name="Hamidou F."/>
            <person name="Sanogo M.D."/>
            <person name="Zwaenepoel A."/>
            <person name="Wallace J."/>
            <person name="Van De Peer Y."/>
            <person name="Van Deynze A."/>
        </authorList>
    </citation>
    <scope>NUCLEOTIDE SEQUENCE</scope>
    <source>
        <tissue evidence="6">Leaves</tissue>
    </source>
</reference>
<dbReference type="SUPFAM" id="SSF51197">
    <property type="entry name" value="Clavaminate synthase-like"/>
    <property type="match status" value="1"/>
</dbReference>
<dbReference type="Proteomes" id="UP000636709">
    <property type="component" value="Unassembled WGS sequence"/>
</dbReference>
<dbReference type="Pfam" id="PF14226">
    <property type="entry name" value="DIOX_N"/>
    <property type="match status" value="1"/>
</dbReference>